<comment type="caution">
    <text evidence="3">The sequence shown here is derived from an EMBL/GenBank/DDBJ whole genome shotgun (WGS) entry which is preliminary data.</text>
</comment>
<proteinExistence type="predicted"/>
<evidence type="ECO:0000259" key="2">
    <source>
        <dbReference type="Pfam" id="PF21101"/>
    </source>
</evidence>
<gene>
    <name evidence="3" type="ORF">A6M13_01735</name>
</gene>
<sequence>MYTRFYIVCITTALLLVGCSSTNADPTVPLAVPEMTAIEPQQTAISSETTLISALADHTFLFQTNDEQYELYTYNMLTGEQKTVHTQQMPIRDVKVHPSGETFLVVSAPSATLANITLYSLTFEAMYEVEIPSYEVLTTFDTVHPQQFAVTAFNDQFDATVYQFTAGTLQQVAVPYPFVSMRDNVLYTVTEGKLQQTKDGLTEVLANDVTYAKITTTGVYYVTQQTPNTLITSEGAITLLQPIVSLEEQHGDMYVWTQQQQHYELTTLNDMMPLLTVAKPVPFYHHAEQHILVYGDFYEWVITGNDMPLQWLTINQ</sequence>
<evidence type="ECO:0000313" key="3">
    <source>
        <dbReference type="EMBL" id="OCS88592.1"/>
    </source>
</evidence>
<dbReference type="OrthoDB" id="2168335at2"/>
<dbReference type="PROSITE" id="PS51257">
    <property type="entry name" value="PROKAR_LIPOPROTEIN"/>
    <property type="match status" value="1"/>
</dbReference>
<organism evidence="3 4">
    <name type="scientific">Caryophanon tenue</name>
    <dbReference type="NCBI Taxonomy" id="33978"/>
    <lineage>
        <taxon>Bacteria</taxon>
        <taxon>Bacillati</taxon>
        <taxon>Bacillota</taxon>
        <taxon>Bacilli</taxon>
        <taxon>Bacillales</taxon>
        <taxon>Caryophanaceae</taxon>
        <taxon>Caryophanon</taxon>
    </lineage>
</organism>
<evidence type="ECO:0000256" key="1">
    <source>
        <dbReference type="SAM" id="SignalP"/>
    </source>
</evidence>
<feature type="chain" id="PRO_5008649206" description="YqgU-like 6-bladed beta-propeller domain-containing protein" evidence="1">
    <location>
        <begin position="25"/>
        <end position="316"/>
    </location>
</feature>
<evidence type="ECO:0000313" key="4">
    <source>
        <dbReference type="Proteomes" id="UP000093199"/>
    </source>
</evidence>
<dbReference type="STRING" id="33978.A6M13_01735"/>
<dbReference type="Proteomes" id="UP000093199">
    <property type="component" value="Unassembled WGS sequence"/>
</dbReference>
<reference evidence="3 4" key="1">
    <citation type="submission" date="2016-07" db="EMBL/GenBank/DDBJ databases">
        <title>Caryophanon tenue genome sequencing.</title>
        <authorList>
            <person name="Verma A."/>
            <person name="Pal Y."/>
            <person name="Krishnamurthi S."/>
        </authorList>
    </citation>
    <scope>NUCLEOTIDE SEQUENCE [LARGE SCALE GENOMIC DNA]</scope>
    <source>
        <strain evidence="3 4">DSM 14152</strain>
    </source>
</reference>
<feature type="domain" description="YqgU-like 6-bladed beta-propeller" evidence="2">
    <location>
        <begin position="75"/>
        <end position="232"/>
    </location>
</feature>
<dbReference type="RefSeq" id="WP_066542385.1">
    <property type="nucleotide sequence ID" value="NZ_MASJ01000001.1"/>
</dbReference>
<dbReference type="SUPFAM" id="SSF69322">
    <property type="entry name" value="Tricorn protease domain 2"/>
    <property type="match status" value="1"/>
</dbReference>
<keyword evidence="1" id="KW-0732">Signal</keyword>
<keyword evidence="4" id="KW-1185">Reference proteome</keyword>
<feature type="signal peptide" evidence="1">
    <location>
        <begin position="1"/>
        <end position="24"/>
    </location>
</feature>
<dbReference type="InterPro" id="IPR048421">
    <property type="entry name" value="YqgU_beta-prop"/>
</dbReference>
<dbReference type="AlphaFoldDB" id="A0A1C0YN55"/>
<name>A0A1C0YN55_9BACL</name>
<dbReference type="EMBL" id="MASJ01000001">
    <property type="protein sequence ID" value="OCS88592.1"/>
    <property type="molecule type" value="Genomic_DNA"/>
</dbReference>
<protein>
    <recommendedName>
        <fullName evidence="2">YqgU-like 6-bladed beta-propeller domain-containing protein</fullName>
    </recommendedName>
</protein>
<dbReference type="Pfam" id="PF21101">
    <property type="entry name" value="YqgU"/>
    <property type="match status" value="1"/>
</dbReference>
<accession>A0A1C0YN55</accession>